<dbReference type="InterPro" id="IPR001972">
    <property type="entry name" value="Stomatin_HflK_fam"/>
</dbReference>
<evidence type="ECO:0000259" key="1">
    <source>
        <dbReference type="SMART" id="SM00244"/>
    </source>
</evidence>
<dbReference type="PANTHER" id="PTHR43327:SF10">
    <property type="entry name" value="STOMATIN-LIKE PROTEIN 2, MITOCHONDRIAL"/>
    <property type="match status" value="1"/>
</dbReference>
<dbReference type="InterPro" id="IPR036013">
    <property type="entry name" value="Band_7/SPFH_dom_sf"/>
</dbReference>
<accession>A0AAV5I844</accession>
<dbReference type="GO" id="GO:0007005">
    <property type="term" value="P:mitochondrion organization"/>
    <property type="evidence" value="ECO:0007669"/>
    <property type="project" value="TreeGrafter"/>
</dbReference>
<protein>
    <recommendedName>
        <fullName evidence="1">Band 7 domain-containing protein</fullName>
    </recommendedName>
</protein>
<dbReference type="InterPro" id="IPR001107">
    <property type="entry name" value="Band_7"/>
</dbReference>
<dbReference type="AlphaFoldDB" id="A0AAV5I844"/>
<proteinExistence type="predicted"/>
<reference evidence="2 3" key="1">
    <citation type="journal article" date="2021" name="Commun. Biol.">
        <title>The genome of Shorea leprosula (Dipterocarpaceae) highlights the ecological relevance of drought in aseasonal tropical rainforests.</title>
        <authorList>
            <person name="Ng K.K.S."/>
            <person name="Kobayashi M.J."/>
            <person name="Fawcett J.A."/>
            <person name="Hatakeyama M."/>
            <person name="Paape T."/>
            <person name="Ng C.H."/>
            <person name="Ang C.C."/>
            <person name="Tnah L.H."/>
            <person name="Lee C.T."/>
            <person name="Nishiyama T."/>
            <person name="Sese J."/>
            <person name="O'Brien M.J."/>
            <person name="Copetti D."/>
            <person name="Mohd Noor M.I."/>
            <person name="Ong R.C."/>
            <person name="Putra M."/>
            <person name="Sireger I.Z."/>
            <person name="Indrioko S."/>
            <person name="Kosugi Y."/>
            <person name="Izuno A."/>
            <person name="Isagi Y."/>
            <person name="Lee S.L."/>
            <person name="Shimizu K.K."/>
        </authorList>
    </citation>
    <scope>NUCLEOTIDE SEQUENCE [LARGE SCALE GENOMIC DNA]</scope>
    <source>
        <strain evidence="2">214</strain>
    </source>
</reference>
<dbReference type="EMBL" id="BPVZ01000011">
    <property type="protein sequence ID" value="GKU97278.1"/>
    <property type="molecule type" value="Genomic_DNA"/>
</dbReference>
<name>A0AAV5I844_9ROSI</name>
<dbReference type="InterPro" id="IPR050710">
    <property type="entry name" value="Band7/mec-2_domain"/>
</dbReference>
<dbReference type="PRINTS" id="PR00721">
    <property type="entry name" value="STOMATIN"/>
</dbReference>
<dbReference type="CDD" id="cd08829">
    <property type="entry name" value="SPFH_paraslipin"/>
    <property type="match status" value="1"/>
</dbReference>
<comment type="caution">
    <text evidence="2">The sequence shown here is derived from an EMBL/GenBank/DDBJ whole genome shotgun (WGS) entry which is preliminary data.</text>
</comment>
<evidence type="ECO:0000313" key="2">
    <source>
        <dbReference type="EMBL" id="GKU97278.1"/>
    </source>
</evidence>
<dbReference type="Proteomes" id="UP001054252">
    <property type="component" value="Unassembled WGS sequence"/>
</dbReference>
<dbReference type="GO" id="GO:0005739">
    <property type="term" value="C:mitochondrion"/>
    <property type="evidence" value="ECO:0007669"/>
    <property type="project" value="TreeGrafter"/>
</dbReference>
<keyword evidence="3" id="KW-1185">Reference proteome</keyword>
<gene>
    <name evidence="2" type="ORF">SLEP1_g10446</name>
</gene>
<dbReference type="PANTHER" id="PTHR43327">
    <property type="entry name" value="STOMATIN-LIKE PROTEIN 2, MITOCHONDRIAL"/>
    <property type="match status" value="1"/>
</dbReference>
<dbReference type="GO" id="GO:0016020">
    <property type="term" value="C:membrane"/>
    <property type="evidence" value="ECO:0007669"/>
    <property type="project" value="InterPro"/>
</dbReference>
<dbReference type="Gene3D" id="3.30.479.30">
    <property type="entry name" value="Band 7 domain"/>
    <property type="match status" value="1"/>
</dbReference>
<dbReference type="SMART" id="SM00244">
    <property type="entry name" value="PHB"/>
    <property type="match status" value="1"/>
</dbReference>
<sequence>MSNTKNFSVFDFLKAWKSGCQNSDYQHPIFPSAPGTAAQNPYHPCIGSLDDNRYRRCLPVNRGINIVPEMHAYVVERFGQYSKTLDPGIHILIPFVDRIAYVHSLREKTIEISSVTSVTKDNIPASVTGVVRTQVVDPYRASYGNDDPIDAVTQVAESTMSEILGKIGSDKTKEELEGLYQSAVDDINKTASLWGLKCFGFEIKGVSPPEILRLQVDMAKKKQAEQEIEATKERMVQLPKPE</sequence>
<feature type="domain" description="Band 7" evidence="1">
    <location>
        <begin position="62"/>
        <end position="219"/>
    </location>
</feature>
<evidence type="ECO:0000313" key="3">
    <source>
        <dbReference type="Proteomes" id="UP001054252"/>
    </source>
</evidence>
<dbReference type="SUPFAM" id="SSF117892">
    <property type="entry name" value="Band 7/SPFH domain"/>
    <property type="match status" value="1"/>
</dbReference>
<organism evidence="2 3">
    <name type="scientific">Rubroshorea leprosula</name>
    <dbReference type="NCBI Taxonomy" id="152421"/>
    <lineage>
        <taxon>Eukaryota</taxon>
        <taxon>Viridiplantae</taxon>
        <taxon>Streptophyta</taxon>
        <taxon>Embryophyta</taxon>
        <taxon>Tracheophyta</taxon>
        <taxon>Spermatophyta</taxon>
        <taxon>Magnoliopsida</taxon>
        <taxon>eudicotyledons</taxon>
        <taxon>Gunneridae</taxon>
        <taxon>Pentapetalae</taxon>
        <taxon>rosids</taxon>
        <taxon>malvids</taxon>
        <taxon>Malvales</taxon>
        <taxon>Dipterocarpaceae</taxon>
        <taxon>Rubroshorea</taxon>
    </lineage>
</organism>
<dbReference type="Pfam" id="PF01145">
    <property type="entry name" value="Band_7"/>
    <property type="match status" value="1"/>
</dbReference>